<evidence type="ECO:0000259" key="1">
    <source>
        <dbReference type="Pfam" id="PF06792"/>
    </source>
</evidence>
<evidence type="ECO:0000313" key="3">
    <source>
        <dbReference type="EMBL" id="SDY01090.1"/>
    </source>
</evidence>
<protein>
    <submittedName>
        <fullName evidence="3">Uncharacterized protein, UPF0261 family</fullName>
    </submittedName>
</protein>
<feature type="domain" description="UPF0261" evidence="2">
    <location>
        <begin position="184"/>
        <end position="399"/>
    </location>
</feature>
<dbReference type="Gene3D" id="3.40.50.12030">
    <property type="entry name" value="Uncharacterised protein family UPF0261, NC domain"/>
    <property type="match status" value="1"/>
</dbReference>
<dbReference type="Pfam" id="PF06792">
    <property type="entry name" value="UPF0261"/>
    <property type="match status" value="1"/>
</dbReference>
<keyword evidence="4" id="KW-1185">Reference proteome</keyword>
<dbReference type="InterPro" id="IPR056778">
    <property type="entry name" value="UPF0261_C"/>
</dbReference>
<dbReference type="AlphaFoldDB" id="A0A1H3GDG5"/>
<accession>A0A1H3GDG5</accession>
<organism evidence="3 4">
    <name type="scientific">Acetomicrobium thermoterrenum DSM 13490</name>
    <dbReference type="NCBI Taxonomy" id="1120987"/>
    <lineage>
        <taxon>Bacteria</taxon>
        <taxon>Thermotogati</taxon>
        <taxon>Synergistota</taxon>
        <taxon>Synergistia</taxon>
        <taxon>Synergistales</taxon>
        <taxon>Acetomicrobiaceae</taxon>
        <taxon>Acetomicrobium</taxon>
    </lineage>
</organism>
<sequence length="403" mass="43085">MAKNVVMIGALDTKGEDYAFVKKRIEAEDFKVIVVDIGVIGDPSFKPDIDADSVAKAGGESLASLRGKGDKGLAMAVMTKGAAEIVKKLFKEGQLDALFGMGGSAGTAIISAAMRALPLGIPKVLISTVASGDTKPYVGTKDIVMVPSIVDVAGVNAISAGLYSRAAGALTGMLETEVPKVATKPLIAASMFGNTTQLINQCKEIMEKEDYEVMVFHSTGTGGMTMEDLIENDYFVAALDLTTTELADELCGGVMSAGPKRLTTAGLKGIPQVVAPGCLDMVNFWAIDTVPEKYKKRKLYPWNPNVTLMRTTPEENAKLGEIMAQRLNHSKGPTAVFFPLKGLSQLDSPGGEFWWPEANEALLKSLKENLRKDIPLIEIDANINDPIFAKAVTDKMFEFLSGK</sequence>
<evidence type="ECO:0000313" key="4">
    <source>
        <dbReference type="Proteomes" id="UP000199266"/>
    </source>
</evidence>
<dbReference type="EMBL" id="FNPD01000008">
    <property type="protein sequence ID" value="SDY01090.1"/>
    <property type="molecule type" value="Genomic_DNA"/>
</dbReference>
<dbReference type="RefSeq" id="WP_091461718.1">
    <property type="nucleotide sequence ID" value="NZ_FNPD01000008.1"/>
</dbReference>
<dbReference type="PIRSF" id="PIRSF033271">
    <property type="entry name" value="UCP033271"/>
    <property type="match status" value="1"/>
</dbReference>
<feature type="domain" description="UPF0261" evidence="1">
    <location>
        <begin position="3"/>
        <end position="177"/>
    </location>
</feature>
<gene>
    <name evidence="3" type="ORF">SAMN03080603_01464</name>
</gene>
<dbReference type="Gene3D" id="3.40.50.12020">
    <property type="entry name" value="Uncharacterised protein family UPF0261, NN domain"/>
    <property type="match status" value="1"/>
</dbReference>
<dbReference type="Proteomes" id="UP000199266">
    <property type="component" value="Unassembled WGS sequence"/>
</dbReference>
<name>A0A1H3GDG5_9BACT</name>
<dbReference type="PANTHER" id="PTHR31862:SF1">
    <property type="entry name" value="UPF0261 DOMAIN PROTEIN (AFU_ORTHOLOGUE AFUA_1G10120)"/>
    <property type="match status" value="1"/>
</dbReference>
<dbReference type="InterPro" id="IPR044122">
    <property type="entry name" value="UPF0261_N"/>
</dbReference>
<proteinExistence type="predicted"/>
<dbReference type="PANTHER" id="PTHR31862">
    <property type="entry name" value="UPF0261 DOMAIN PROTEIN (AFU_ORTHOLOGUE AFUA_1G10120)"/>
    <property type="match status" value="1"/>
</dbReference>
<dbReference type="InterPro" id="IPR008322">
    <property type="entry name" value="UPF0261"/>
</dbReference>
<dbReference type="Pfam" id="PF23189">
    <property type="entry name" value="UPF0261_C"/>
    <property type="match status" value="1"/>
</dbReference>
<dbReference type="InterPro" id="IPR051353">
    <property type="entry name" value="Tobamovirus_resist_UPF0261"/>
</dbReference>
<reference evidence="4" key="1">
    <citation type="submission" date="2016-10" db="EMBL/GenBank/DDBJ databases">
        <authorList>
            <person name="Varghese N."/>
            <person name="Submissions S."/>
        </authorList>
    </citation>
    <scope>NUCLEOTIDE SEQUENCE [LARGE SCALE GENOMIC DNA]</scope>
    <source>
        <strain evidence="4">DSM 13490</strain>
    </source>
</reference>
<dbReference type="CDD" id="cd15488">
    <property type="entry name" value="Tm-1-like"/>
    <property type="match status" value="1"/>
</dbReference>
<dbReference type="NCBIfam" id="NF002674">
    <property type="entry name" value="PRK02399.1-2"/>
    <property type="match status" value="1"/>
</dbReference>
<evidence type="ECO:0000259" key="2">
    <source>
        <dbReference type="Pfam" id="PF23189"/>
    </source>
</evidence>